<accession>A0A9X3BA07</accession>
<evidence type="ECO:0000313" key="2">
    <source>
        <dbReference type="EMBL" id="MCU7552770.1"/>
    </source>
</evidence>
<organism evidence="2 3">
    <name type="scientific">Paraflavisolibacter caeni</name>
    <dbReference type="NCBI Taxonomy" id="2982496"/>
    <lineage>
        <taxon>Bacteria</taxon>
        <taxon>Pseudomonadati</taxon>
        <taxon>Bacteroidota</taxon>
        <taxon>Chitinophagia</taxon>
        <taxon>Chitinophagales</taxon>
        <taxon>Chitinophagaceae</taxon>
        <taxon>Paraflavisolibacter</taxon>
    </lineage>
</organism>
<keyword evidence="1" id="KW-0472">Membrane</keyword>
<feature type="transmembrane region" description="Helical" evidence="1">
    <location>
        <begin position="79"/>
        <end position="96"/>
    </location>
</feature>
<keyword evidence="3" id="KW-1185">Reference proteome</keyword>
<feature type="transmembrane region" description="Helical" evidence="1">
    <location>
        <begin position="46"/>
        <end position="67"/>
    </location>
</feature>
<gene>
    <name evidence="2" type="ORF">OCK74_26870</name>
</gene>
<evidence type="ECO:0000256" key="1">
    <source>
        <dbReference type="SAM" id="Phobius"/>
    </source>
</evidence>
<protein>
    <submittedName>
        <fullName evidence="2">Uncharacterized protein</fullName>
    </submittedName>
</protein>
<dbReference type="AlphaFoldDB" id="A0A9X3BA07"/>
<dbReference type="RefSeq" id="WP_279300206.1">
    <property type="nucleotide sequence ID" value="NZ_JAOTIF010000046.1"/>
</dbReference>
<dbReference type="Proteomes" id="UP001155483">
    <property type="component" value="Unassembled WGS sequence"/>
</dbReference>
<keyword evidence="1" id="KW-1133">Transmembrane helix</keyword>
<keyword evidence="1" id="KW-0812">Transmembrane</keyword>
<reference evidence="2" key="1">
    <citation type="submission" date="2022-09" db="EMBL/GenBank/DDBJ databases">
        <authorList>
            <person name="Yuan C."/>
            <person name="Ke Z."/>
        </authorList>
    </citation>
    <scope>NUCLEOTIDE SEQUENCE</scope>
    <source>
        <strain evidence="2">LB-8</strain>
    </source>
</reference>
<sequence length="108" mass="12369">MKSLFFKKNAPVAIEQKLPSLALCLLMDFIGYASFTVPFFGEFLDIIWAPISAFIFWRIFGGTKGLFGGVFNFIEELMPGLDFIPTFTIMWLIQYFKKEKAPIQVKAI</sequence>
<reference evidence="2" key="2">
    <citation type="submission" date="2023-04" db="EMBL/GenBank/DDBJ databases">
        <title>Paracnuella aquatica gen. nov., sp. nov., a member of the family Chitinophagaceae isolated from a hot spring.</title>
        <authorList>
            <person name="Wang C."/>
        </authorList>
    </citation>
    <scope>NUCLEOTIDE SEQUENCE</scope>
    <source>
        <strain evidence="2">LB-8</strain>
    </source>
</reference>
<comment type="caution">
    <text evidence="2">The sequence shown here is derived from an EMBL/GenBank/DDBJ whole genome shotgun (WGS) entry which is preliminary data.</text>
</comment>
<name>A0A9X3BA07_9BACT</name>
<dbReference type="EMBL" id="JAOTIF010000046">
    <property type="protein sequence ID" value="MCU7552770.1"/>
    <property type="molecule type" value="Genomic_DNA"/>
</dbReference>
<evidence type="ECO:0000313" key="3">
    <source>
        <dbReference type="Proteomes" id="UP001155483"/>
    </source>
</evidence>
<proteinExistence type="predicted"/>